<dbReference type="PANTHER" id="PTHR46147">
    <property type="entry name" value="HISTONE-LYSINE N-METHYLTRANSFERASE ASH1"/>
    <property type="match status" value="1"/>
</dbReference>
<keyword evidence="5" id="KW-1185">Reference proteome</keyword>
<dbReference type="AlphaFoldDB" id="A0AAW0NHZ8"/>
<evidence type="ECO:0000256" key="2">
    <source>
        <dbReference type="ARBA" id="ARBA00023242"/>
    </source>
</evidence>
<dbReference type="GO" id="GO:0005654">
    <property type="term" value="C:nucleoplasm"/>
    <property type="evidence" value="ECO:0007669"/>
    <property type="project" value="TreeGrafter"/>
</dbReference>
<dbReference type="EMBL" id="JBBPFD010000014">
    <property type="protein sequence ID" value="KAK7898863.1"/>
    <property type="molecule type" value="Genomic_DNA"/>
</dbReference>
<feature type="compositionally biased region" description="Low complexity" evidence="3">
    <location>
        <begin position="100"/>
        <end position="114"/>
    </location>
</feature>
<dbReference type="GO" id="GO:0042800">
    <property type="term" value="F:histone H3K4 methyltransferase activity"/>
    <property type="evidence" value="ECO:0007669"/>
    <property type="project" value="TreeGrafter"/>
</dbReference>
<dbReference type="GO" id="GO:0006355">
    <property type="term" value="P:regulation of DNA-templated transcription"/>
    <property type="evidence" value="ECO:0007669"/>
    <property type="project" value="TreeGrafter"/>
</dbReference>
<dbReference type="PANTHER" id="PTHR46147:SF1">
    <property type="entry name" value="HISTONE-LYSINE N-METHYLTRANSFERASE ASH1L"/>
    <property type="match status" value="1"/>
</dbReference>
<feature type="region of interest" description="Disordered" evidence="3">
    <location>
        <begin position="184"/>
        <end position="217"/>
    </location>
</feature>
<feature type="compositionally biased region" description="Basic and acidic residues" evidence="3">
    <location>
        <begin position="14"/>
        <end position="33"/>
    </location>
</feature>
<evidence type="ECO:0000256" key="1">
    <source>
        <dbReference type="ARBA" id="ARBA00004123"/>
    </source>
</evidence>
<protein>
    <submittedName>
        <fullName evidence="4">Uncharacterized protein</fullName>
    </submittedName>
</protein>
<name>A0AAW0NHZ8_9GOBI</name>
<feature type="compositionally biased region" description="Basic and acidic residues" evidence="3">
    <location>
        <begin position="128"/>
        <end position="137"/>
    </location>
</feature>
<feature type="compositionally biased region" description="Polar residues" evidence="3">
    <location>
        <begin position="200"/>
        <end position="217"/>
    </location>
</feature>
<evidence type="ECO:0000313" key="5">
    <source>
        <dbReference type="Proteomes" id="UP001460270"/>
    </source>
</evidence>
<reference evidence="5" key="1">
    <citation type="submission" date="2024-04" db="EMBL/GenBank/DDBJ databases">
        <title>Salinicola lusitanus LLJ914,a marine bacterium isolated from the Okinawa Trough.</title>
        <authorList>
            <person name="Li J."/>
        </authorList>
    </citation>
    <scope>NUCLEOTIDE SEQUENCE [LARGE SCALE GENOMIC DNA]</scope>
</reference>
<gene>
    <name evidence="4" type="ORF">WMY93_019716</name>
</gene>
<organism evidence="4 5">
    <name type="scientific">Mugilogobius chulae</name>
    <name type="common">yellowstripe goby</name>
    <dbReference type="NCBI Taxonomy" id="88201"/>
    <lineage>
        <taxon>Eukaryota</taxon>
        <taxon>Metazoa</taxon>
        <taxon>Chordata</taxon>
        <taxon>Craniata</taxon>
        <taxon>Vertebrata</taxon>
        <taxon>Euteleostomi</taxon>
        <taxon>Actinopterygii</taxon>
        <taxon>Neopterygii</taxon>
        <taxon>Teleostei</taxon>
        <taxon>Neoteleostei</taxon>
        <taxon>Acanthomorphata</taxon>
        <taxon>Gobiaria</taxon>
        <taxon>Gobiiformes</taxon>
        <taxon>Gobioidei</taxon>
        <taxon>Gobiidae</taxon>
        <taxon>Gobionellinae</taxon>
        <taxon>Mugilogobius</taxon>
    </lineage>
</organism>
<evidence type="ECO:0000313" key="4">
    <source>
        <dbReference type="EMBL" id="KAK7898863.1"/>
    </source>
</evidence>
<sequence length="217" mass="22713">MDQKIQGASASPAGEREKEGGGGKKEEDGEKNNDGGTGSTGAGGTADDPSFSVKESSMADGNLKLKIGLQAKRMKKPPKSLENFVCRPAFRATVRHTPRSGSNTKTKSATSATGDGAGSQNKTPATQPKDKEKREKSPSVNNNSKASSANKTASSANTAAAKAPTPPLLHLHLAPPTLLHLLKSTGMLQLKRGHQRRMASPTQSRTQSQPTPHQSDP</sequence>
<dbReference type="Proteomes" id="UP001460270">
    <property type="component" value="Unassembled WGS sequence"/>
</dbReference>
<comment type="caution">
    <text evidence="4">The sequence shown here is derived from an EMBL/GenBank/DDBJ whole genome shotgun (WGS) entry which is preliminary data.</text>
</comment>
<comment type="subcellular location">
    <subcellularLocation>
        <location evidence="1">Nucleus</location>
    </subcellularLocation>
</comment>
<accession>A0AAW0NHZ8</accession>
<proteinExistence type="predicted"/>
<feature type="compositionally biased region" description="Gly residues" evidence="3">
    <location>
        <begin position="35"/>
        <end position="44"/>
    </location>
</feature>
<feature type="compositionally biased region" description="Low complexity" evidence="3">
    <location>
        <begin position="138"/>
        <end position="170"/>
    </location>
</feature>
<evidence type="ECO:0000256" key="3">
    <source>
        <dbReference type="SAM" id="MobiDB-lite"/>
    </source>
</evidence>
<feature type="region of interest" description="Disordered" evidence="3">
    <location>
        <begin position="1"/>
        <end position="170"/>
    </location>
</feature>
<keyword evidence="2" id="KW-0539">Nucleus</keyword>